<dbReference type="EMBL" id="JACOFV010000006">
    <property type="protein sequence ID" value="MBC3862124.1"/>
    <property type="molecule type" value="Genomic_DNA"/>
</dbReference>
<comment type="caution">
    <text evidence="3">The sequence shown here is derived from an EMBL/GenBank/DDBJ whole genome shotgun (WGS) entry which is preliminary data.</text>
</comment>
<keyword evidence="4" id="KW-1185">Reference proteome</keyword>
<keyword evidence="1" id="KW-0812">Transmembrane</keyword>
<reference evidence="3" key="1">
    <citation type="submission" date="2020-08" db="EMBL/GenBank/DDBJ databases">
        <title>Novel species isolated from subtropical streams in China.</title>
        <authorList>
            <person name="Lu H."/>
        </authorList>
    </citation>
    <scope>NUCLEOTIDE SEQUENCE</scope>
    <source>
        <strain evidence="3">KACC 12607</strain>
    </source>
</reference>
<feature type="transmembrane region" description="Helical" evidence="1">
    <location>
        <begin position="211"/>
        <end position="229"/>
    </location>
</feature>
<dbReference type="Proteomes" id="UP000634011">
    <property type="component" value="Unassembled WGS sequence"/>
</dbReference>
<dbReference type="Pfam" id="PF03413">
    <property type="entry name" value="PepSY"/>
    <property type="match status" value="1"/>
</dbReference>
<proteinExistence type="predicted"/>
<sequence>MPSFRHQFLRLLHCWLALPFALLLILQGLTGTVITWKHEIDAFLNPGLLRVTAPENGNAVARERLTLSILVEQAKQHHPTGKLTMLELPEKENEALVAWFKEASDPNKKPGTKQMMINPYTGTMIGERVPDEISFSRSQFVPSLMSWHRNFLGSDHGKLLVSINGIVLAIIALSGIYLWWPVWRLKAWWQAITISHQGSWKRFNFRLHRATGFYSAPILLMLAITGIYFNQPDWITPIVKQVVAVTADSKEAKTSTENNLTDSEIKNLNPDQIIDLAQKEFPMARVTRISFPEKTDGRFEVRLHQPGELREGSGATRVTVDALHGKIIKIRDPLKASKEALFFSYFFPLHSGEIFGTIGKIIISFVGLLPLLFAISGTLIWLRRR</sequence>
<name>A0A923KPH0_9BURK</name>
<organism evidence="3 4">
    <name type="scientific">Undibacterium jejuense</name>
    <dbReference type="NCBI Taxonomy" id="1344949"/>
    <lineage>
        <taxon>Bacteria</taxon>
        <taxon>Pseudomonadati</taxon>
        <taxon>Pseudomonadota</taxon>
        <taxon>Betaproteobacteria</taxon>
        <taxon>Burkholderiales</taxon>
        <taxon>Oxalobacteraceae</taxon>
        <taxon>Undibacterium</taxon>
    </lineage>
</organism>
<feature type="domain" description="PepSY" evidence="2">
    <location>
        <begin position="268"/>
        <end position="330"/>
    </location>
</feature>
<keyword evidence="1" id="KW-0472">Membrane</keyword>
<feature type="transmembrane region" description="Helical" evidence="1">
    <location>
        <begin position="361"/>
        <end position="382"/>
    </location>
</feature>
<dbReference type="InterPro" id="IPR025711">
    <property type="entry name" value="PepSY"/>
</dbReference>
<evidence type="ECO:0000313" key="3">
    <source>
        <dbReference type="EMBL" id="MBC3862124.1"/>
    </source>
</evidence>
<gene>
    <name evidence="3" type="ORF">H8K32_08455</name>
</gene>
<dbReference type="InterPro" id="IPR005625">
    <property type="entry name" value="PepSY-ass_TM"/>
</dbReference>
<evidence type="ECO:0000259" key="2">
    <source>
        <dbReference type="Pfam" id="PF03413"/>
    </source>
</evidence>
<evidence type="ECO:0000313" key="4">
    <source>
        <dbReference type="Proteomes" id="UP000634011"/>
    </source>
</evidence>
<accession>A0A923KPH0</accession>
<dbReference type="AlphaFoldDB" id="A0A923KPH0"/>
<evidence type="ECO:0000256" key="1">
    <source>
        <dbReference type="SAM" id="Phobius"/>
    </source>
</evidence>
<dbReference type="PANTHER" id="PTHR34219">
    <property type="entry name" value="IRON-REGULATED INNER MEMBRANE PROTEIN-RELATED"/>
    <property type="match status" value="1"/>
</dbReference>
<keyword evidence="1" id="KW-1133">Transmembrane helix</keyword>
<dbReference type="RefSeq" id="WP_186912038.1">
    <property type="nucleotide sequence ID" value="NZ_JACOFV010000006.1"/>
</dbReference>
<dbReference type="Pfam" id="PF03929">
    <property type="entry name" value="PepSY_TM"/>
    <property type="match status" value="1"/>
</dbReference>
<protein>
    <submittedName>
        <fullName evidence="3">PepSY domain-containing protein</fullName>
    </submittedName>
</protein>
<feature type="transmembrane region" description="Helical" evidence="1">
    <location>
        <begin position="159"/>
        <end position="180"/>
    </location>
</feature>